<keyword evidence="2 4" id="KW-0808">Transferase</keyword>
<dbReference type="PANTHER" id="PTHR47548:SF1">
    <property type="entry name" value="S-ADENOSYL-L-METHIONINE-DEPENDENT METHYLTRANSFERASES SUPERFAMILY PROTEIN"/>
    <property type="match status" value="1"/>
</dbReference>
<comment type="caution">
    <text evidence="6">The sequence shown here is derived from an EMBL/GenBank/DDBJ whole genome shotgun (WGS) entry which is preliminary data.</text>
</comment>
<feature type="compositionally biased region" description="Basic residues" evidence="5">
    <location>
        <begin position="25"/>
        <end position="38"/>
    </location>
</feature>
<evidence type="ECO:0000313" key="6">
    <source>
        <dbReference type="EMBL" id="PRW58501.1"/>
    </source>
</evidence>
<evidence type="ECO:0000256" key="5">
    <source>
        <dbReference type="SAM" id="MobiDB-lite"/>
    </source>
</evidence>
<dbReference type="OrthoDB" id="10250660at2759"/>
<gene>
    <name evidence="6" type="ORF">C2E21_3078</name>
</gene>
<feature type="binding site" evidence="4">
    <location>
        <position position="449"/>
    </location>
    <ligand>
        <name>S-adenosyl-L-methionine</name>
        <dbReference type="ChEBI" id="CHEBI:59789"/>
    </ligand>
</feature>
<dbReference type="GO" id="GO:0008173">
    <property type="term" value="F:RNA methyltransferase activity"/>
    <property type="evidence" value="ECO:0007669"/>
    <property type="project" value="InterPro"/>
</dbReference>
<feature type="compositionally biased region" description="Low complexity" evidence="5">
    <location>
        <begin position="39"/>
        <end position="48"/>
    </location>
</feature>
<evidence type="ECO:0000313" key="7">
    <source>
        <dbReference type="Proteomes" id="UP000239899"/>
    </source>
</evidence>
<dbReference type="SUPFAM" id="SSF53335">
    <property type="entry name" value="S-adenosyl-L-methionine-dependent methyltransferases"/>
    <property type="match status" value="1"/>
</dbReference>
<dbReference type="PROSITE" id="PS51687">
    <property type="entry name" value="SAM_MT_RNA_M5U"/>
    <property type="match status" value="1"/>
</dbReference>
<organism evidence="6 7">
    <name type="scientific">Chlorella sorokiniana</name>
    <name type="common">Freshwater green alga</name>
    <dbReference type="NCBI Taxonomy" id="3076"/>
    <lineage>
        <taxon>Eukaryota</taxon>
        <taxon>Viridiplantae</taxon>
        <taxon>Chlorophyta</taxon>
        <taxon>core chlorophytes</taxon>
        <taxon>Trebouxiophyceae</taxon>
        <taxon>Chlorellales</taxon>
        <taxon>Chlorellaceae</taxon>
        <taxon>Chlorella clade</taxon>
        <taxon>Chlorella</taxon>
    </lineage>
</organism>
<keyword evidence="7" id="KW-1185">Reference proteome</keyword>
<dbReference type="InterPro" id="IPR010280">
    <property type="entry name" value="U5_MeTrfase_fam"/>
</dbReference>
<dbReference type="InterPro" id="IPR053304">
    <property type="entry name" value="RNA_M5U_MTase"/>
</dbReference>
<evidence type="ECO:0000256" key="4">
    <source>
        <dbReference type="PROSITE-ProRule" id="PRU01024"/>
    </source>
</evidence>
<dbReference type="GO" id="GO:0006396">
    <property type="term" value="P:RNA processing"/>
    <property type="evidence" value="ECO:0007669"/>
    <property type="project" value="InterPro"/>
</dbReference>
<evidence type="ECO:0000256" key="2">
    <source>
        <dbReference type="ARBA" id="ARBA00022679"/>
    </source>
</evidence>
<dbReference type="InterPro" id="IPR029063">
    <property type="entry name" value="SAM-dependent_MTases_sf"/>
</dbReference>
<dbReference type="Gene3D" id="3.40.50.150">
    <property type="entry name" value="Vaccinia Virus protein VP39"/>
    <property type="match status" value="2"/>
</dbReference>
<dbReference type="AlphaFoldDB" id="A0A2P6TWS0"/>
<feature type="compositionally biased region" description="Low complexity" evidence="5">
    <location>
        <begin position="396"/>
        <end position="411"/>
    </location>
</feature>
<protein>
    <submittedName>
        <fullName evidence="6">S-adenosyl-L-methionine-dependent methyltransferases superfamily</fullName>
    </submittedName>
</protein>
<reference evidence="6 7" key="1">
    <citation type="journal article" date="2018" name="Plant J.">
        <title>Genome sequences of Chlorella sorokiniana UTEX 1602 and Micractinium conductrix SAG 241.80: implications to maltose excretion by a green alga.</title>
        <authorList>
            <person name="Arriola M.B."/>
            <person name="Velmurugan N."/>
            <person name="Zhang Y."/>
            <person name="Plunkett M.H."/>
            <person name="Hondzo H."/>
            <person name="Barney B.M."/>
        </authorList>
    </citation>
    <scope>NUCLEOTIDE SEQUENCE [LARGE SCALE GENOMIC DNA]</scope>
    <source>
        <strain evidence="7">UTEX 1602</strain>
    </source>
</reference>
<evidence type="ECO:0000256" key="1">
    <source>
        <dbReference type="ARBA" id="ARBA00022603"/>
    </source>
</evidence>
<dbReference type="GO" id="GO:0032259">
    <property type="term" value="P:methylation"/>
    <property type="evidence" value="ECO:0007669"/>
    <property type="project" value="UniProtKB-KW"/>
</dbReference>
<dbReference type="PANTHER" id="PTHR47548">
    <property type="entry name" value="BNAA06G32370D PROTEIN"/>
    <property type="match status" value="1"/>
</dbReference>
<keyword evidence="3 4" id="KW-0949">S-adenosyl-L-methionine</keyword>
<dbReference type="EMBL" id="LHPG02000005">
    <property type="protein sequence ID" value="PRW58501.1"/>
    <property type="molecule type" value="Genomic_DNA"/>
</dbReference>
<comment type="caution">
    <text evidence="4">Lacks conserved residue(s) required for the propagation of feature annotation.</text>
</comment>
<sequence>MLQAACRRSCWPVAAVHEHPAKLTPRQRRLQKQRKQWKQQKQQQRQQQTPPPPLPPLPPADERRPHQGLGTPDAAASLQLECPHFDSCSGCTLDRELERPPLLADAERFFAEAGAVHLKLHSGRSQRWRMRARLAVRQGPCGQPAIGLFEEGSHSVTPIPACTVHHPAINEAVQLVHEAVAACRITPYDEASGSGQLRYLQLTAVVAAPGAGQPAAVQLVLVWNCQPGDSQEGRRLQAFADHLWRAGQLRSDGTRLLHSIWANFQPERTNTILGPDWRLLHGEPWAWARLGGADICFGPGSFLQANFEAMGGALAAMQRHVPVGATITDLHAGVGTIGLSLAATRAPRWVEFVEVNGQGLPPFQQSAARLRQRWRLGEAHCSCSVAGSSEEEERPPGSGSASEDGSSGSEDCPADDSRMAPPPALEYHVAAAGSDPARWCQGADVVVLDPPRKGLEPELLHWLCSPAAGDAGVHRLLYLSCGWPALKRDAAAVLASGHWRLRHAECFLFFPGSDHIETLTVWDAAGSSGSSDWSLASD</sequence>
<feature type="binding site" evidence="4">
    <location>
        <position position="354"/>
    </location>
    <ligand>
        <name>S-adenosyl-L-methionine</name>
        <dbReference type="ChEBI" id="CHEBI:59789"/>
    </ligand>
</feature>
<dbReference type="STRING" id="3076.A0A2P6TWS0"/>
<feature type="region of interest" description="Disordered" evidence="5">
    <location>
        <begin position="385"/>
        <end position="420"/>
    </location>
</feature>
<accession>A0A2P6TWS0</accession>
<feature type="compositionally biased region" description="Pro residues" evidence="5">
    <location>
        <begin position="49"/>
        <end position="59"/>
    </location>
</feature>
<comment type="similarity">
    <text evidence="4">Belongs to the class I-like SAM-binding methyltransferase superfamily. RNA M5U methyltransferase family.</text>
</comment>
<name>A0A2P6TWS0_CHLSO</name>
<keyword evidence="1 4" id="KW-0489">Methyltransferase</keyword>
<feature type="binding site" evidence="4">
    <location>
        <position position="304"/>
    </location>
    <ligand>
        <name>S-adenosyl-L-methionine</name>
        <dbReference type="ChEBI" id="CHEBI:59789"/>
    </ligand>
</feature>
<evidence type="ECO:0000256" key="3">
    <source>
        <dbReference type="ARBA" id="ARBA00022691"/>
    </source>
</evidence>
<dbReference type="Proteomes" id="UP000239899">
    <property type="component" value="Unassembled WGS sequence"/>
</dbReference>
<proteinExistence type="inferred from homology"/>
<dbReference type="Gene3D" id="2.40.50.1070">
    <property type="match status" value="1"/>
</dbReference>
<feature type="active site" description="Nucleophile" evidence="4">
    <location>
        <position position="481"/>
    </location>
</feature>
<feature type="region of interest" description="Disordered" evidence="5">
    <location>
        <begin position="21"/>
        <end position="72"/>
    </location>
</feature>